<dbReference type="InterPro" id="IPR032675">
    <property type="entry name" value="LRR_dom_sf"/>
</dbReference>
<accession>A0A413R530</accession>
<name>A0A413R530_9FIRM</name>
<dbReference type="Gene3D" id="3.80.10.10">
    <property type="entry name" value="Ribonuclease Inhibitor"/>
    <property type="match status" value="2"/>
</dbReference>
<dbReference type="PANTHER" id="PTHR45661">
    <property type="entry name" value="SURFACE ANTIGEN"/>
    <property type="match status" value="1"/>
</dbReference>
<keyword evidence="1" id="KW-0732">Signal</keyword>
<dbReference type="Proteomes" id="UP000284779">
    <property type="component" value="Unassembled WGS sequence"/>
</dbReference>
<protein>
    <submittedName>
        <fullName evidence="2">Leucine-rich repeat domain-containing protein</fullName>
    </submittedName>
</protein>
<organism evidence="2 3">
    <name type="scientific">Eubacterium ventriosum</name>
    <dbReference type="NCBI Taxonomy" id="39496"/>
    <lineage>
        <taxon>Bacteria</taxon>
        <taxon>Bacillati</taxon>
        <taxon>Bacillota</taxon>
        <taxon>Clostridia</taxon>
        <taxon>Eubacteriales</taxon>
        <taxon>Eubacteriaceae</taxon>
        <taxon>Eubacterium</taxon>
    </lineage>
</organism>
<dbReference type="Pfam" id="PF13306">
    <property type="entry name" value="LRR_5"/>
    <property type="match status" value="2"/>
</dbReference>
<dbReference type="RefSeq" id="WP_117971710.1">
    <property type="nucleotide sequence ID" value="NZ_CAUBDO010000041.1"/>
</dbReference>
<evidence type="ECO:0000256" key="1">
    <source>
        <dbReference type="SAM" id="SignalP"/>
    </source>
</evidence>
<dbReference type="InterPro" id="IPR053139">
    <property type="entry name" value="Surface_bspA-like"/>
</dbReference>
<feature type="chain" id="PRO_5018994418" evidence="1">
    <location>
        <begin position="29"/>
        <end position="612"/>
    </location>
</feature>
<comment type="caution">
    <text evidence="2">The sequence shown here is derived from an EMBL/GenBank/DDBJ whole genome shotgun (WGS) entry which is preliminary data.</text>
</comment>
<reference evidence="2 3" key="1">
    <citation type="submission" date="2018-08" db="EMBL/GenBank/DDBJ databases">
        <title>A genome reference for cultivated species of the human gut microbiota.</title>
        <authorList>
            <person name="Zou Y."/>
            <person name="Xue W."/>
            <person name="Luo G."/>
        </authorList>
    </citation>
    <scope>NUCLEOTIDE SEQUENCE [LARGE SCALE GENOMIC DNA]</scope>
    <source>
        <strain evidence="2 3">AM44-11BH</strain>
    </source>
</reference>
<feature type="signal peptide" evidence="1">
    <location>
        <begin position="1"/>
        <end position="28"/>
    </location>
</feature>
<dbReference type="AlphaFoldDB" id="A0A413R530"/>
<gene>
    <name evidence="2" type="ORF">DW944_11310</name>
</gene>
<sequence>MRKSKKILAVTLAAAMLCSVLPASQANAAVKHKGVYSTLKNGVLTISGKGKMPKNMKFRGNTKIKKVIIKKGVTSIPDNAFKLCKKLKSVSIPNTVKSVGSYSFYNTAIENITIPKSVKTIGAGSLCNCKLLTTVTMPGKFKVYAPNPEKNEDIMSRYDNIKSVKLNTILDISNMKYFSAMNVYTWNKDTKYKSYDGVVYSKDGKTVLGMPLKRDELAVREGCTTFDVQAVAYDSVSKDSDTFACGSLRKVIIPESIEKVVDSRNLLSKTKRAEFKVKDIIVKSKKLDGNSIALLSTCFNHIETEKFMEKFSNQIKKEDGMYISNDNVLVKYDGKAKNVVIPSYAKEIADNAFYTANVESVDIPDSVTKFGKNIFELSSIVKVNLPKNMKTISEAMFKNCSNLVDVKIPDSVEIIENEAFSGCSKIDVNIAFGQNMKVIKSKAFSNVPWEKITVPASIVRIDEDAFEGPYEESMKKSVVIESNSKKITPQAFYVSGDDLDFIGKTSLEYSKNFKYAATKAVARNIKYYGNKKTKLEYSWAKVKGAAGYQIYASNNKKFKKKIIVNVSKKYTSTKIIFNKKLSKTYVKIRPYKKIKGKKTYGRWVKTIGNRIY</sequence>
<evidence type="ECO:0000313" key="2">
    <source>
        <dbReference type="EMBL" id="RHA16806.1"/>
    </source>
</evidence>
<evidence type="ECO:0000313" key="3">
    <source>
        <dbReference type="Proteomes" id="UP000284779"/>
    </source>
</evidence>
<dbReference type="PANTHER" id="PTHR45661:SF3">
    <property type="entry name" value="IG-LIKE DOMAIN-CONTAINING PROTEIN"/>
    <property type="match status" value="1"/>
</dbReference>
<dbReference type="EMBL" id="QSFD01000015">
    <property type="protein sequence ID" value="RHA16806.1"/>
    <property type="molecule type" value="Genomic_DNA"/>
</dbReference>
<keyword evidence="3" id="KW-1185">Reference proteome</keyword>
<proteinExistence type="predicted"/>
<dbReference type="SUPFAM" id="SSF52058">
    <property type="entry name" value="L domain-like"/>
    <property type="match status" value="1"/>
</dbReference>
<dbReference type="InterPro" id="IPR026906">
    <property type="entry name" value="LRR_5"/>
</dbReference>